<keyword evidence="4" id="KW-1185">Reference proteome</keyword>
<dbReference type="KEGG" id="psin:CAK95_27960"/>
<feature type="compositionally biased region" description="Basic and acidic residues" evidence="1">
    <location>
        <begin position="55"/>
        <end position="66"/>
    </location>
</feature>
<feature type="chain" id="PRO_5012551993" description="PsiF repeat-containing protein" evidence="2">
    <location>
        <begin position="27"/>
        <end position="110"/>
    </location>
</feature>
<feature type="region of interest" description="Disordered" evidence="1">
    <location>
        <begin position="24"/>
        <end position="110"/>
    </location>
</feature>
<proteinExistence type="predicted"/>
<protein>
    <recommendedName>
        <fullName evidence="5">PsiF repeat-containing protein</fullName>
    </recommendedName>
</protein>
<accession>A0A1W6ZZG2</accession>
<dbReference type="AlphaFoldDB" id="A0A1W6ZZG2"/>
<keyword evidence="2" id="KW-0732">Signal</keyword>
<reference evidence="3 4" key="1">
    <citation type="submission" date="2017-05" db="EMBL/GenBank/DDBJ databases">
        <title>Full genome sequence of Pseudorhodoplanes sinuspersici.</title>
        <authorList>
            <person name="Dastgheib S.M.M."/>
            <person name="Shavandi M."/>
            <person name="Tirandaz H."/>
        </authorList>
    </citation>
    <scope>NUCLEOTIDE SEQUENCE [LARGE SCALE GENOMIC DNA]</scope>
    <source>
        <strain evidence="3 4">RIPI110</strain>
    </source>
</reference>
<evidence type="ECO:0000256" key="2">
    <source>
        <dbReference type="SAM" id="SignalP"/>
    </source>
</evidence>
<evidence type="ECO:0000313" key="4">
    <source>
        <dbReference type="Proteomes" id="UP000194137"/>
    </source>
</evidence>
<feature type="compositionally biased region" description="Basic and acidic residues" evidence="1">
    <location>
        <begin position="75"/>
        <end position="95"/>
    </location>
</feature>
<gene>
    <name evidence="3" type="ORF">CAK95_27960</name>
</gene>
<evidence type="ECO:0000313" key="3">
    <source>
        <dbReference type="EMBL" id="ARQ02521.1"/>
    </source>
</evidence>
<dbReference type="EMBL" id="CP021112">
    <property type="protein sequence ID" value="ARQ02521.1"/>
    <property type="molecule type" value="Genomic_DNA"/>
</dbReference>
<evidence type="ECO:0008006" key="5">
    <source>
        <dbReference type="Google" id="ProtNLM"/>
    </source>
</evidence>
<name>A0A1W6ZZG2_9HYPH</name>
<evidence type="ECO:0000256" key="1">
    <source>
        <dbReference type="SAM" id="MobiDB-lite"/>
    </source>
</evidence>
<dbReference type="RefSeq" id="WP_086090952.1">
    <property type="nucleotide sequence ID" value="NZ_CP021112.1"/>
</dbReference>
<organism evidence="3 4">
    <name type="scientific">Pseudorhodoplanes sinuspersici</name>
    <dbReference type="NCBI Taxonomy" id="1235591"/>
    <lineage>
        <taxon>Bacteria</taxon>
        <taxon>Pseudomonadati</taxon>
        <taxon>Pseudomonadota</taxon>
        <taxon>Alphaproteobacteria</taxon>
        <taxon>Hyphomicrobiales</taxon>
        <taxon>Pseudorhodoplanes</taxon>
    </lineage>
</organism>
<dbReference type="STRING" id="1235591.CAK95_27960"/>
<dbReference type="Proteomes" id="UP000194137">
    <property type="component" value="Chromosome"/>
</dbReference>
<feature type="signal peptide" evidence="2">
    <location>
        <begin position="1"/>
        <end position="26"/>
    </location>
</feature>
<sequence length="110" mass="12175">MEKKMKTWSILVATAVFTLAVGPASAAPSTQRSAASIECSKEADAKGLHGKKRKEFREKCKYDLKKTGGMSTDGMGRRDSQPRDSRGRFTSEDSRQLWGRDSQKGFGRSQ</sequence>